<evidence type="ECO:0000256" key="3">
    <source>
        <dbReference type="ARBA" id="ARBA00022475"/>
    </source>
</evidence>
<dbReference type="NCBIfam" id="TIGR01427">
    <property type="entry name" value="PTS_IIC_fructo"/>
    <property type="match status" value="1"/>
</dbReference>
<evidence type="ECO:0000256" key="8">
    <source>
        <dbReference type="ARBA" id="ARBA00022692"/>
    </source>
</evidence>
<dbReference type="InterPro" id="IPR003353">
    <property type="entry name" value="PTS_IIB_fruc"/>
</dbReference>
<dbReference type="SUPFAM" id="SSF52794">
    <property type="entry name" value="PTS system IIB component-like"/>
    <property type="match status" value="1"/>
</dbReference>
<dbReference type="InterPro" id="IPR036095">
    <property type="entry name" value="PTS_EIIB-like_sf"/>
</dbReference>
<dbReference type="PROSITE" id="PS51104">
    <property type="entry name" value="PTS_EIIC_TYPE_2"/>
    <property type="match status" value="1"/>
</dbReference>
<organism evidence="15 16">
    <name type="scientific">Spiroplasma corruscae</name>
    <dbReference type="NCBI Taxonomy" id="216934"/>
    <lineage>
        <taxon>Bacteria</taxon>
        <taxon>Bacillati</taxon>
        <taxon>Mycoplasmatota</taxon>
        <taxon>Mollicutes</taxon>
        <taxon>Entomoplasmatales</taxon>
        <taxon>Spiroplasmataceae</taxon>
        <taxon>Spiroplasma</taxon>
    </lineage>
</organism>
<evidence type="ECO:0000256" key="7">
    <source>
        <dbReference type="ARBA" id="ARBA00022683"/>
    </source>
</evidence>
<feature type="transmembrane region" description="Helical" evidence="12">
    <location>
        <begin position="428"/>
        <end position="448"/>
    </location>
</feature>
<keyword evidence="11 12" id="KW-0472">Membrane</keyword>
<evidence type="ECO:0000259" key="14">
    <source>
        <dbReference type="PROSITE" id="PS51104"/>
    </source>
</evidence>
<dbReference type="GO" id="GO:0016301">
    <property type="term" value="F:kinase activity"/>
    <property type="evidence" value="ECO:0007669"/>
    <property type="project" value="UniProtKB-KW"/>
</dbReference>
<dbReference type="GO" id="GO:0090563">
    <property type="term" value="F:protein-phosphocysteine-sugar phosphotransferase activity"/>
    <property type="evidence" value="ECO:0007669"/>
    <property type="project" value="TreeGrafter"/>
</dbReference>
<protein>
    <submittedName>
        <fullName evidence="15">PTS system, fructose-specific IIB component</fullName>
    </submittedName>
</protein>
<evidence type="ECO:0000256" key="10">
    <source>
        <dbReference type="ARBA" id="ARBA00022989"/>
    </source>
</evidence>
<dbReference type="CDD" id="cd05569">
    <property type="entry name" value="PTS_IIB_fructose"/>
    <property type="match status" value="1"/>
</dbReference>
<evidence type="ECO:0000256" key="5">
    <source>
        <dbReference type="ARBA" id="ARBA00022597"/>
    </source>
</evidence>
<feature type="transmembrane region" description="Helical" evidence="12">
    <location>
        <begin position="294"/>
        <end position="317"/>
    </location>
</feature>
<evidence type="ECO:0000259" key="13">
    <source>
        <dbReference type="PROSITE" id="PS51099"/>
    </source>
</evidence>
<feature type="transmembrane region" description="Helical" evidence="12">
    <location>
        <begin position="518"/>
        <end position="539"/>
    </location>
</feature>
<keyword evidence="2" id="KW-0813">Transport</keyword>
<dbReference type="Gene3D" id="3.40.50.2300">
    <property type="match status" value="1"/>
</dbReference>
<keyword evidence="9" id="KW-0418">Kinase</keyword>
<dbReference type="EMBL" id="CP022535">
    <property type="protein sequence ID" value="ASP28567.1"/>
    <property type="molecule type" value="Genomic_DNA"/>
</dbReference>
<dbReference type="GO" id="GO:0022877">
    <property type="term" value="F:protein-N(PI)-phosphohistidine-fructose phosphotransferase system transporter activity"/>
    <property type="evidence" value="ECO:0007669"/>
    <property type="project" value="InterPro"/>
</dbReference>
<dbReference type="PROSITE" id="PS51099">
    <property type="entry name" value="PTS_EIIB_TYPE_2"/>
    <property type="match status" value="1"/>
</dbReference>
<keyword evidence="16" id="KW-1185">Reference proteome</keyword>
<evidence type="ECO:0000313" key="15">
    <source>
        <dbReference type="EMBL" id="ASP28567.1"/>
    </source>
</evidence>
<keyword evidence="5" id="KW-0762">Sugar transport</keyword>
<gene>
    <name evidence="15" type="primary">fruA</name>
    <name evidence="15" type="ORF">SCORR_v1c07950</name>
</gene>
<reference evidence="15 16" key="1">
    <citation type="submission" date="2017-07" db="EMBL/GenBank/DDBJ databases">
        <title>Complete genome sequence of Spiroplasma corruscae EC-1 (DSM 19793).</title>
        <authorList>
            <person name="Tsai Y.-M."/>
            <person name="Lo W.-S."/>
            <person name="Kuo C.-H."/>
        </authorList>
    </citation>
    <scope>NUCLEOTIDE SEQUENCE [LARGE SCALE GENOMIC DNA]</scope>
    <source>
        <strain evidence="15 16">EC-1</strain>
    </source>
</reference>
<keyword evidence="8 12" id="KW-0812">Transmembrane</keyword>
<keyword evidence="10 12" id="KW-1133">Transmembrane helix</keyword>
<feature type="domain" description="PTS EIIB type-2" evidence="13">
    <location>
        <begin position="165"/>
        <end position="260"/>
    </location>
</feature>
<dbReference type="GO" id="GO:0005886">
    <property type="term" value="C:plasma membrane"/>
    <property type="evidence" value="ECO:0007669"/>
    <property type="project" value="UniProtKB-SubCell"/>
</dbReference>
<evidence type="ECO:0000313" key="16">
    <source>
        <dbReference type="Proteomes" id="UP000203229"/>
    </source>
</evidence>
<evidence type="ECO:0000256" key="2">
    <source>
        <dbReference type="ARBA" id="ARBA00022448"/>
    </source>
</evidence>
<evidence type="ECO:0000256" key="1">
    <source>
        <dbReference type="ARBA" id="ARBA00004429"/>
    </source>
</evidence>
<dbReference type="InterPro" id="IPR006327">
    <property type="entry name" value="PTS_IIC_fruc"/>
</dbReference>
<dbReference type="AlphaFoldDB" id="A0A222EPW9"/>
<dbReference type="PANTHER" id="PTHR30505:SF0">
    <property type="entry name" value="FRUCTOSE-LIKE PTS SYSTEM EIIBC COMPONENT-RELATED"/>
    <property type="match status" value="1"/>
</dbReference>
<evidence type="ECO:0000256" key="9">
    <source>
        <dbReference type="ARBA" id="ARBA00022777"/>
    </source>
</evidence>
<keyword evidence="3" id="KW-1003">Cell membrane</keyword>
<dbReference type="InterPro" id="IPR050864">
    <property type="entry name" value="Bacterial_PTS_Sugar_Transport"/>
</dbReference>
<keyword evidence="7" id="KW-0598">Phosphotransferase system</keyword>
<feature type="transmembrane region" description="Helical" evidence="12">
    <location>
        <begin position="476"/>
        <end position="498"/>
    </location>
</feature>
<proteinExistence type="predicted"/>
<dbReference type="OrthoDB" id="9782569at2"/>
<dbReference type="InterPro" id="IPR013014">
    <property type="entry name" value="PTS_EIIC_2"/>
</dbReference>
<feature type="transmembrane region" description="Helical" evidence="12">
    <location>
        <begin position="577"/>
        <end position="594"/>
    </location>
</feature>
<evidence type="ECO:0000256" key="6">
    <source>
        <dbReference type="ARBA" id="ARBA00022679"/>
    </source>
</evidence>
<comment type="subcellular location">
    <subcellularLocation>
        <location evidence="1">Cell inner membrane</location>
        <topology evidence="1">Multi-pass membrane protein</topology>
    </subcellularLocation>
</comment>
<dbReference type="InterPro" id="IPR003501">
    <property type="entry name" value="PTS_EIIB_2/3"/>
</dbReference>
<feature type="domain" description="PTS EIIC type-2" evidence="14">
    <location>
        <begin position="284"/>
        <end position="655"/>
    </location>
</feature>
<dbReference type="PANTHER" id="PTHR30505">
    <property type="entry name" value="FRUCTOSE-LIKE PERMEASE"/>
    <property type="match status" value="1"/>
</dbReference>
<dbReference type="Proteomes" id="UP000203229">
    <property type="component" value="Chromosome"/>
</dbReference>
<feature type="transmembrane region" description="Helical" evidence="12">
    <location>
        <begin position="551"/>
        <end position="571"/>
    </location>
</feature>
<evidence type="ECO:0000256" key="12">
    <source>
        <dbReference type="SAM" id="Phobius"/>
    </source>
</evidence>
<dbReference type="GO" id="GO:0009401">
    <property type="term" value="P:phosphoenolpyruvate-dependent sugar phosphotransferase system"/>
    <property type="evidence" value="ECO:0007669"/>
    <property type="project" value="UniProtKB-KW"/>
</dbReference>
<keyword evidence="6" id="KW-0808">Transferase</keyword>
<name>A0A222EPW9_9MOLU</name>
<keyword evidence="4" id="KW-0597">Phosphoprotein</keyword>
<accession>A0A222EPW9</accession>
<evidence type="ECO:0000256" key="4">
    <source>
        <dbReference type="ARBA" id="ARBA00022553"/>
    </source>
</evidence>
<feature type="transmembrane region" description="Helical" evidence="12">
    <location>
        <begin position="393"/>
        <end position="416"/>
    </location>
</feature>
<sequence length="802" mass="90269">MIINKENVLIYVNKDFKSIENLFIFISQKLYTSVGLKERNDYINFKSVYDDSIIAYSKDNFILKKCAIPEIKDTFIICVKNNRLIKTDKFEKTKNFFIFVLHPIKENFISNIIFDELLKKLKNKEFRDIIKTIGLTFEIENLLISKKPLSILNCNTVTKCKPLNIVAITSCKLGLAHSYIAEEKLINKLTLEGHQIRVEVQGYKTIKNELTTKEIYEADIVLIGAETNIDKTRFIGKKVYQTNVIEVIKDPLNVLNQGVLKSKVYFEDINFITTLNKEDKSYGLVNHISYGMNYLIPIIIIGGLCSALSLFIAKIIWGPNSDVGGPNNIEYPNNPLVIMKHIGSTSFMLMVPVLAAFIAKSIGGNYAIAPALVGGYIGNDVNTFFVLPGIPTILTPLGFIGAILSGFLVGNFTKWVNSWRVGNKLKNILGLFFIPIFGVFGITIIFVYLIGSPIGWIMHKFMSFIYSLYNVQSINIVTSIILGMILGGMICFDIGGPINKITFLTGVSLLNEQISEPMAIIGASLPIAPISIGITTLVLRRYFDDEQRSAGVSAIIMGIIGISEGAIPLTIKDPKRAVFANVCGGIITGGIVGLSKIHNNVSHGGPIVAVLGFVLYGRETILFFLSILIGVSINVIIYSLLLINSKGTIGSLKETYYTFTINTRIAYTKKIDDLKSSAKFLQKDIDKDKLDDIYNKIRILRVEYKAKTKVGKKYYKELYIDDKKDTINNKIYYKTYISSLKNWRKQQLISVKNNVKNMKLKDKILISKEKKVISNEFKKELYHSKISLHERYVNLFKEKIKV</sequence>
<dbReference type="GO" id="GO:0005351">
    <property type="term" value="F:carbohydrate:proton symporter activity"/>
    <property type="evidence" value="ECO:0007669"/>
    <property type="project" value="InterPro"/>
</dbReference>
<dbReference type="InterPro" id="IPR013011">
    <property type="entry name" value="PTS_EIIB_2"/>
</dbReference>
<dbReference type="RefSeq" id="WP_094049424.1">
    <property type="nucleotide sequence ID" value="NZ_CP022535.1"/>
</dbReference>
<dbReference type="Pfam" id="PF02302">
    <property type="entry name" value="PTS_IIB"/>
    <property type="match status" value="1"/>
</dbReference>
<feature type="transmembrane region" description="Helical" evidence="12">
    <location>
        <begin position="623"/>
        <end position="643"/>
    </location>
</feature>
<dbReference type="KEGG" id="scou:SCORR_v1c07950"/>
<evidence type="ECO:0000256" key="11">
    <source>
        <dbReference type="ARBA" id="ARBA00023136"/>
    </source>
</evidence>